<keyword evidence="6" id="KW-1185">Reference proteome</keyword>
<proteinExistence type="predicted"/>
<evidence type="ECO:0000256" key="2">
    <source>
        <dbReference type="ARBA" id="ARBA00023125"/>
    </source>
</evidence>
<protein>
    <submittedName>
        <fullName evidence="5">MurR/RpiR family transcriptional regulator</fullName>
    </submittedName>
</protein>
<accession>A0ABW3KN11</accession>
<dbReference type="Pfam" id="PF01380">
    <property type="entry name" value="SIS"/>
    <property type="match status" value="1"/>
</dbReference>
<sequence>MHKDIRALLEAPPKPFTPAERKLVRVLLADFPMSGLTTVSQLAKRCGVSDPSVLRLVKKLGFSGYPEFQSALVQNIDERMRSPLSMLPKSRQGSAGGDKWDDFIDATIEKLSECRQLQVRQDTEQLLTWLSDPRRGICCHGGRFSGFLAGYLYNHLHLLRAGCSWIATPSQLPEQLIDLRPGDIFIQFDYRRYQKTAALATETARRRQAKIVLFTDIYDSPLRQLADIVIAAPVEVPSPFDSLVPAMAQVEALIAELTARLDSTMTTRVEEIDHIRQQFGSHLLQDDQ</sequence>
<dbReference type="InterPro" id="IPR036388">
    <property type="entry name" value="WH-like_DNA-bd_sf"/>
</dbReference>
<reference evidence="6" key="1">
    <citation type="journal article" date="2019" name="Int. J. Syst. Evol. Microbiol.">
        <title>The Global Catalogue of Microorganisms (GCM) 10K type strain sequencing project: providing services to taxonomists for standard genome sequencing and annotation.</title>
        <authorList>
            <consortium name="The Broad Institute Genomics Platform"/>
            <consortium name="The Broad Institute Genome Sequencing Center for Infectious Disease"/>
            <person name="Wu L."/>
            <person name="Ma J."/>
        </authorList>
    </citation>
    <scope>NUCLEOTIDE SEQUENCE [LARGE SCALE GENOMIC DNA]</scope>
    <source>
        <strain evidence="6">CCUG 60525</strain>
    </source>
</reference>
<evidence type="ECO:0000256" key="1">
    <source>
        <dbReference type="ARBA" id="ARBA00023015"/>
    </source>
</evidence>
<dbReference type="PANTHER" id="PTHR30514">
    <property type="entry name" value="GLUCOKINASE"/>
    <property type="match status" value="1"/>
</dbReference>
<dbReference type="SUPFAM" id="SSF53697">
    <property type="entry name" value="SIS domain"/>
    <property type="match status" value="1"/>
</dbReference>
<evidence type="ECO:0000259" key="4">
    <source>
        <dbReference type="PROSITE" id="PS51071"/>
    </source>
</evidence>
<gene>
    <name evidence="5" type="ORF">ACFQ1C_12530</name>
</gene>
<dbReference type="InterPro" id="IPR035472">
    <property type="entry name" value="RpiR-like_SIS"/>
</dbReference>
<dbReference type="InterPro" id="IPR046348">
    <property type="entry name" value="SIS_dom_sf"/>
</dbReference>
<dbReference type="InterPro" id="IPR000281">
    <property type="entry name" value="HTH_RpiR"/>
</dbReference>
<dbReference type="Proteomes" id="UP001597048">
    <property type="component" value="Unassembled WGS sequence"/>
</dbReference>
<dbReference type="Gene3D" id="3.40.50.10490">
    <property type="entry name" value="Glucose-6-phosphate isomerase like protein, domain 1"/>
    <property type="match status" value="1"/>
</dbReference>
<feature type="domain" description="HTH rpiR-type" evidence="4">
    <location>
        <begin position="3"/>
        <end position="79"/>
    </location>
</feature>
<name>A0ABW3KN11_9GAMM</name>
<dbReference type="InterPro" id="IPR009057">
    <property type="entry name" value="Homeodomain-like_sf"/>
</dbReference>
<dbReference type="EMBL" id="JBHTJS010000048">
    <property type="protein sequence ID" value="MFD1008977.1"/>
    <property type="molecule type" value="Genomic_DNA"/>
</dbReference>
<dbReference type="PROSITE" id="PS51071">
    <property type="entry name" value="HTH_RPIR"/>
    <property type="match status" value="1"/>
</dbReference>
<evidence type="ECO:0000313" key="6">
    <source>
        <dbReference type="Proteomes" id="UP001597048"/>
    </source>
</evidence>
<dbReference type="InterPro" id="IPR047640">
    <property type="entry name" value="RpiR-like"/>
</dbReference>
<organism evidence="5 6">
    <name type="scientific">Oceanisphaera ostreae</name>
    <dbReference type="NCBI Taxonomy" id="914151"/>
    <lineage>
        <taxon>Bacteria</taxon>
        <taxon>Pseudomonadati</taxon>
        <taxon>Pseudomonadota</taxon>
        <taxon>Gammaproteobacteria</taxon>
        <taxon>Aeromonadales</taxon>
        <taxon>Aeromonadaceae</taxon>
        <taxon>Oceanisphaera</taxon>
    </lineage>
</organism>
<keyword evidence="2" id="KW-0238">DNA-binding</keyword>
<comment type="caution">
    <text evidence="5">The sequence shown here is derived from an EMBL/GenBank/DDBJ whole genome shotgun (WGS) entry which is preliminary data.</text>
</comment>
<dbReference type="Gene3D" id="1.10.10.10">
    <property type="entry name" value="Winged helix-like DNA-binding domain superfamily/Winged helix DNA-binding domain"/>
    <property type="match status" value="1"/>
</dbReference>
<dbReference type="CDD" id="cd05013">
    <property type="entry name" value="SIS_RpiR"/>
    <property type="match status" value="1"/>
</dbReference>
<dbReference type="SUPFAM" id="SSF46689">
    <property type="entry name" value="Homeodomain-like"/>
    <property type="match status" value="1"/>
</dbReference>
<evidence type="ECO:0000256" key="3">
    <source>
        <dbReference type="ARBA" id="ARBA00023163"/>
    </source>
</evidence>
<dbReference type="Pfam" id="PF01418">
    <property type="entry name" value="HTH_6"/>
    <property type="match status" value="1"/>
</dbReference>
<dbReference type="InterPro" id="IPR001347">
    <property type="entry name" value="SIS_dom"/>
</dbReference>
<dbReference type="PANTHER" id="PTHR30514:SF18">
    <property type="entry name" value="RPIR-FAMILY TRANSCRIPTIONAL REGULATOR"/>
    <property type="match status" value="1"/>
</dbReference>
<dbReference type="RefSeq" id="WP_379558954.1">
    <property type="nucleotide sequence ID" value="NZ_JBHTJS010000048.1"/>
</dbReference>
<keyword evidence="3" id="KW-0804">Transcription</keyword>
<keyword evidence="1" id="KW-0805">Transcription regulation</keyword>
<evidence type="ECO:0000313" key="5">
    <source>
        <dbReference type="EMBL" id="MFD1008977.1"/>
    </source>
</evidence>